<dbReference type="InterPro" id="IPR050121">
    <property type="entry name" value="Cytochrome_P450_monoxygenase"/>
</dbReference>
<dbReference type="Pfam" id="PF00067">
    <property type="entry name" value="p450"/>
    <property type="match status" value="1"/>
</dbReference>
<dbReference type="PRINTS" id="PR00463">
    <property type="entry name" value="EP450I"/>
</dbReference>
<keyword evidence="8" id="KW-1133">Transmembrane helix</keyword>
<dbReference type="InterPro" id="IPR002401">
    <property type="entry name" value="Cyt_P450_E_grp-I"/>
</dbReference>
<evidence type="ECO:0000256" key="1">
    <source>
        <dbReference type="ARBA" id="ARBA00001971"/>
    </source>
</evidence>
<evidence type="ECO:0000256" key="8">
    <source>
        <dbReference type="SAM" id="Phobius"/>
    </source>
</evidence>
<dbReference type="InterPro" id="IPR001128">
    <property type="entry name" value="Cyt_P450"/>
</dbReference>
<dbReference type="PANTHER" id="PTHR24305">
    <property type="entry name" value="CYTOCHROME P450"/>
    <property type="match status" value="1"/>
</dbReference>
<evidence type="ECO:0000256" key="7">
    <source>
        <dbReference type="RuleBase" id="RU000461"/>
    </source>
</evidence>
<keyword evidence="8" id="KW-0472">Membrane</keyword>
<evidence type="ECO:0000256" key="2">
    <source>
        <dbReference type="ARBA" id="ARBA00010617"/>
    </source>
</evidence>
<evidence type="ECO:0000256" key="6">
    <source>
        <dbReference type="PIRSR" id="PIRSR602401-1"/>
    </source>
</evidence>
<comment type="similarity">
    <text evidence="2 7">Belongs to the cytochrome P450 family.</text>
</comment>
<evidence type="ECO:0000256" key="4">
    <source>
        <dbReference type="ARBA" id="ARBA00022723"/>
    </source>
</evidence>
<dbReference type="Proteomes" id="UP000829685">
    <property type="component" value="Unassembled WGS sequence"/>
</dbReference>
<feature type="transmembrane region" description="Helical" evidence="8">
    <location>
        <begin position="36"/>
        <end position="57"/>
    </location>
</feature>
<keyword evidence="7" id="KW-0503">Monooxygenase</keyword>
<dbReference type="PROSITE" id="PS00086">
    <property type="entry name" value="CYTOCHROME_P450"/>
    <property type="match status" value="1"/>
</dbReference>
<comment type="cofactor">
    <cofactor evidence="1 6">
        <name>heme</name>
        <dbReference type="ChEBI" id="CHEBI:30413"/>
    </cofactor>
</comment>
<keyword evidence="7" id="KW-0560">Oxidoreductase</keyword>
<dbReference type="SUPFAM" id="SSF48264">
    <property type="entry name" value="Cytochrome P450"/>
    <property type="match status" value="1"/>
</dbReference>
<evidence type="ECO:0000256" key="5">
    <source>
        <dbReference type="ARBA" id="ARBA00023004"/>
    </source>
</evidence>
<dbReference type="GO" id="GO:0004497">
    <property type="term" value="F:monooxygenase activity"/>
    <property type="evidence" value="ECO:0007669"/>
    <property type="project" value="UniProtKB-KW"/>
</dbReference>
<keyword evidence="4 6" id="KW-0479">Metal-binding</keyword>
<dbReference type="GO" id="GO:0020037">
    <property type="term" value="F:heme binding"/>
    <property type="evidence" value="ECO:0007669"/>
    <property type="project" value="InterPro"/>
</dbReference>
<name>A0A9P9WWB0_9PEZI</name>
<dbReference type="Gene3D" id="1.10.630.10">
    <property type="entry name" value="Cytochrome P450"/>
    <property type="match status" value="1"/>
</dbReference>
<keyword evidence="3 6" id="KW-0349">Heme</keyword>
<dbReference type="PRINTS" id="PR00385">
    <property type="entry name" value="P450"/>
</dbReference>
<comment type="caution">
    <text evidence="9">The sequence shown here is derived from an EMBL/GenBank/DDBJ whole genome shotgun (WGS) entry which is preliminary data.</text>
</comment>
<dbReference type="GO" id="GO:0016705">
    <property type="term" value="F:oxidoreductase activity, acting on paired donors, with incorporation or reduction of molecular oxygen"/>
    <property type="evidence" value="ECO:0007669"/>
    <property type="project" value="InterPro"/>
</dbReference>
<accession>A0A9P9WWB0</accession>
<organism evidence="9 10">
    <name type="scientific">Neoarthrinium moseri</name>
    <dbReference type="NCBI Taxonomy" id="1658444"/>
    <lineage>
        <taxon>Eukaryota</taxon>
        <taxon>Fungi</taxon>
        <taxon>Dikarya</taxon>
        <taxon>Ascomycota</taxon>
        <taxon>Pezizomycotina</taxon>
        <taxon>Sordariomycetes</taxon>
        <taxon>Xylariomycetidae</taxon>
        <taxon>Amphisphaeriales</taxon>
        <taxon>Apiosporaceae</taxon>
        <taxon>Neoarthrinium</taxon>
    </lineage>
</organism>
<keyword evidence="5 6" id="KW-0408">Iron</keyword>
<evidence type="ECO:0000256" key="3">
    <source>
        <dbReference type="ARBA" id="ARBA00022617"/>
    </source>
</evidence>
<keyword evidence="10" id="KW-1185">Reference proteome</keyword>
<dbReference type="InterPro" id="IPR036396">
    <property type="entry name" value="Cyt_P450_sf"/>
</dbReference>
<evidence type="ECO:0000313" key="10">
    <source>
        <dbReference type="Proteomes" id="UP000829685"/>
    </source>
</evidence>
<dbReference type="GO" id="GO:0005506">
    <property type="term" value="F:iron ion binding"/>
    <property type="evidence" value="ECO:0007669"/>
    <property type="project" value="InterPro"/>
</dbReference>
<evidence type="ECO:0000313" key="9">
    <source>
        <dbReference type="EMBL" id="KAI1880211.1"/>
    </source>
</evidence>
<proteinExistence type="inferred from homology"/>
<reference evidence="9" key="1">
    <citation type="submission" date="2021-03" db="EMBL/GenBank/DDBJ databases">
        <title>Revisited historic fungal species revealed as producer of novel bioactive compounds through whole genome sequencing and comparative genomics.</title>
        <authorList>
            <person name="Vignolle G.A."/>
            <person name="Hochenegger N."/>
            <person name="Mach R.L."/>
            <person name="Mach-Aigner A.R."/>
            <person name="Javad Rahimi M."/>
            <person name="Salim K.A."/>
            <person name="Chan C.M."/>
            <person name="Lim L.B.L."/>
            <person name="Cai F."/>
            <person name="Druzhinina I.S."/>
            <person name="U'Ren J.M."/>
            <person name="Derntl C."/>
        </authorList>
    </citation>
    <scope>NUCLEOTIDE SEQUENCE</scope>
    <source>
        <strain evidence="9">TUCIM 5799</strain>
    </source>
</reference>
<protein>
    <submittedName>
        <fullName evidence="9">Uncharacterized protein</fullName>
    </submittedName>
</protein>
<keyword evidence="8" id="KW-0812">Transmembrane</keyword>
<dbReference type="AlphaFoldDB" id="A0A9P9WWB0"/>
<dbReference type="EMBL" id="JAFIMR010000003">
    <property type="protein sequence ID" value="KAI1880211.1"/>
    <property type="molecule type" value="Genomic_DNA"/>
</dbReference>
<gene>
    <name evidence="9" type="ORF">JX265_001832</name>
</gene>
<dbReference type="InterPro" id="IPR017972">
    <property type="entry name" value="Cyt_P450_CS"/>
</dbReference>
<dbReference type="PANTHER" id="PTHR24305:SF210">
    <property type="entry name" value="CYTOCHROME P450 MONOOXYGENASE ASQL-RELATED"/>
    <property type="match status" value="1"/>
</dbReference>
<sequence>MDTANVSTVQTTYGSHLLHLVHSWDLELPPLSGSTMWKVFAAFFAAYAVGHVIYNLYFHPLRDYPGPLLARSSLLWRFLRSMDGRWHRHIEECHKNYGNVVRVSPSELSFCTPSAWTDIYGSGSKGAGKVLLKNEFYDVFGSGFEVQSLGTERDPVLAQQKRALFATALSVKGLAQQEPILHEHIDAFVNKLGKLGGGDDGADMTKWFIFIGFDIMGHMSYGDSFRCVEREASHPWLDLMLGLMHAVTVIDNLRRLPLMVTFAKWIPARFTDSFKDRMIHFVKMKTAARLEKEVGQNDFLEVVSGKTRNGEITVAEMEAHVWNMAMAGAETSGSSMTATLFFILTNPKVHQKMNQEVRSTYASYEDISLVSATQLQYLMAVLKEGLRIFPVAAQGTPRTSPGCTIAGRHVPKGTELYVSPWAITHDERFWDQPYDFRPERWIDPDCKDFKAASQPFSLGPRVCPGKL</sequence>
<feature type="binding site" description="axial binding residue" evidence="6">
    <location>
        <position position="463"/>
    </location>
    <ligand>
        <name>heme</name>
        <dbReference type="ChEBI" id="CHEBI:30413"/>
    </ligand>
    <ligandPart>
        <name>Fe</name>
        <dbReference type="ChEBI" id="CHEBI:18248"/>
    </ligandPart>
</feature>